<reference evidence="2" key="1">
    <citation type="submission" date="2020-05" db="EMBL/GenBank/DDBJ databases">
        <authorList>
            <person name="Chiriac C."/>
            <person name="Salcher M."/>
            <person name="Ghai R."/>
            <person name="Kavagutti S V."/>
        </authorList>
    </citation>
    <scope>NUCLEOTIDE SEQUENCE</scope>
</reference>
<dbReference type="EMBL" id="LR798389">
    <property type="protein sequence ID" value="CAB5228865.1"/>
    <property type="molecule type" value="Genomic_DNA"/>
</dbReference>
<accession>A0A6J7XHZ4</accession>
<keyword evidence="1" id="KW-0812">Transmembrane</keyword>
<keyword evidence="1" id="KW-1133">Transmembrane helix</keyword>
<evidence type="ECO:0000313" key="2">
    <source>
        <dbReference type="EMBL" id="CAB5228865.1"/>
    </source>
</evidence>
<organism evidence="2">
    <name type="scientific">uncultured Caudovirales phage</name>
    <dbReference type="NCBI Taxonomy" id="2100421"/>
    <lineage>
        <taxon>Viruses</taxon>
        <taxon>Duplodnaviria</taxon>
        <taxon>Heunggongvirae</taxon>
        <taxon>Uroviricota</taxon>
        <taxon>Caudoviricetes</taxon>
        <taxon>Peduoviridae</taxon>
        <taxon>Maltschvirus</taxon>
        <taxon>Maltschvirus maltsch</taxon>
    </lineage>
</organism>
<name>A0A6J7XHZ4_9CAUD</name>
<gene>
    <name evidence="2" type="ORF">UFOVP1545_40</name>
</gene>
<protein>
    <submittedName>
        <fullName evidence="2">Uncharacterized protein</fullName>
    </submittedName>
</protein>
<feature type="transmembrane region" description="Helical" evidence="1">
    <location>
        <begin position="50"/>
        <end position="68"/>
    </location>
</feature>
<evidence type="ECO:0000256" key="1">
    <source>
        <dbReference type="SAM" id="Phobius"/>
    </source>
</evidence>
<proteinExistence type="predicted"/>
<sequence>MPSERATMPNETHQSMLRRGASLGLCLQAGEVATTGRNAMTDFVRWLRQAIFLGLMAWGLVNLIILLLPA</sequence>
<keyword evidence="1" id="KW-0472">Membrane</keyword>